<dbReference type="PANTHER" id="PTHR24361">
    <property type="entry name" value="MITOGEN-ACTIVATED KINASE KINASE KINASE"/>
    <property type="match status" value="1"/>
</dbReference>
<dbReference type="EMBL" id="BAABJZ010000083">
    <property type="protein sequence ID" value="GAA4890700.1"/>
    <property type="molecule type" value="Genomic_DNA"/>
</dbReference>
<dbReference type="RefSeq" id="WP_345335736.1">
    <property type="nucleotide sequence ID" value="NZ_BAABJZ010000083.1"/>
</dbReference>
<sequence>MTTAIVDNLSGRYVPVDVAEYGGFSGVVKCNDQHLDRYVATKFIKDRIEVDRIKDEIAALLKMRSKNVVQVYDLISTGEDELGIVLEFVDGSDLLDSSSHPTDKDDLLRVLWQVASGLSDIHDAGLIHRDIKPNNIKVDPEGVVKIFDFGLSRETGEEAKTLGFKGTIGFAAPELYSNEVVEFTQAIDVYAYGATALYLATGDIPKLLRQVPPRLAPDDVFNGTLLQGHGELIDLFKSCFSRNPEQRPSISKIRDALSKHLLFNKHQALAVSNAKTHTLDMHNRSAALSLGNIGSFNITYDGFDFRLQNVVGEVSVNDTRALSGMAIPGSCVVAIGDQNRHNWERTYITFDVSNPEVAL</sequence>
<reference evidence="3" key="1">
    <citation type="journal article" date="2019" name="Int. J. Syst. Evol. Microbiol.">
        <title>The Global Catalogue of Microorganisms (GCM) 10K type strain sequencing project: providing services to taxonomists for standard genome sequencing and annotation.</title>
        <authorList>
            <consortium name="The Broad Institute Genomics Platform"/>
            <consortium name="The Broad Institute Genome Sequencing Center for Infectious Disease"/>
            <person name="Wu L."/>
            <person name="Ma J."/>
        </authorList>
    </citation>
    <scope>NUCLEOTIDE SEQUENCE [LARGE SCALE GENOMIC DNA]</scope>
    <source>
        <strain evidence="3">JCM 18401</strain>
    </source>
</reference>
<dbReference type="Pfam" id="PF00069">
    <property type="entry name" value="Pkinase"/>
    <property type="match status" value="1"/>
</dbReference>
<keyword evidence="3" id="KW-1185">Reference proteome</keyword>
<dbReference type="PROSITE" id="PS50011">
    <property type="entry name" value="PROTEIN_KINASE_DOM"/>
    <property type="match status" value="1"/>
</dbReference>
<feature type="domain" description="Protein kinase" evidence="1">
    <location>
        <begin position="13"/>
        <end position="263"/>
    </location>
</feature>
<dbReference type="CDD" id="cd14014">
    <property type="entry name" value="STKc_PknB_like"/>
    <property type="match status" value="1"/>
</dbReference>
<organism evidence="2 3">
    <name type="scientific">Ferrimonas pelagia</name>
    <dbReference type="NCBI Taxonomy" id="1177826"/>
    <lineage>
        <taxon>Bacteria</taxon>
        <taxon>Pseudomonadati</taxon>
        <taxon>Pseudomonadota</taxon>
        <taxon>Gammaproteobacteria</taxon>
        <taxon>Alteromonadales</taxon>
        <taxon>Ferrimonadaceae</taxon>
        <taxon>Ferrimonas</taxon>
    </lineage>
</organism>
<dbReference type="InterPro" id="IPR053235">
    <property type="entry name" value="Ser_Thr_kinase"/>
</dbReference>
<dbReference type="GO" id="GO:0016301">
    <property type="term" value="F:kinase activity"/>
    <property type="evidence" value="ECO:0007669"/>
    <property type="project" value="UniProtKB-KW"/>
</dbReference>
<evidence type="ECO:0000313" key="3">
    <source>
        <dbReference type="Proteomes" id="UP001499988"/>
    </source>
</evidence>
<name>A0ABP9EZ04_9GAMM</name>
<protein>
    <submittedName>
        <fullName evidence="2">Serine/threonine-protein kinase</fullName>
    </submittedName>
</protein>
<proteinExistence type="predicted"/>
<evidence type="ECO:0000259" key="1">
    <source>
        <dbReference type="PROSITE" id="PS50011"/>
    </source>
</evidence>
<comment type="caution">
    <text evidence="2">The sequence shown here is derived from an EMBL/GenBank/DDBJ whole genome shotgun (WGS) entry which is preliminary data.</text>
</comment>
<evidence type="ECO:0000313" key="2">
    <source>
        <dbReference type="EMBL" id="GAA4890700.1"/>
    </source>
</evidence>
<dbReference type="SUPFAM" id="SSF56112">
    <property type="entry name" value="Protein kinase-like (PK-like)"/>
    <property type="match status" value="1"/>
</dbReference>
<dbReference type="InterPro" id="IPR011009">
    <property type="entry name" value="Kinase-like_dom_sf"/>
</dbReference>
<dbReference type="SMART" id="SM00220">
    <property type="entry name" value="S_TKc"/>
    <property type="match status" value="1"/>
</dbReference>
<accession>A0ABP9EZ04</accession>
<keyword evidence="2" id="KW-0808">Transferase</keyword>
<dbReference type="Proteomes" id="UP001499988">
    <property type="component" value="Unassembled WGS sequence"/>
</dbReference>
<dbReference type="Gene3D" id="1.10.510.10">
    <property type="entry name" value="Transferase(Phosphotransferase) domain 1"/>
    <property type="match status" value="1"/>
</dbReference>
<gene>
    <name evidence="2" type="ORF">GCM10023333_24960</name>
</gene>
<keyword evidence="2" id="KW-0418">Kinase</keyword>
<dbReference type="InterPro" id="IPR000719">
    <property type="entry name" value="Prot_kinase_dom"/>
</dbReference>